<evidence type="ECO:0000256" key="2">
    <source>
        <dbReference type="SAM" id="MobiDB-lite"/>
    </source>
</evidence>
<proteinExistence type="predicted"/>
<feature type="domain" description="OmpA-like" evidence="4">
    <location>
        <begin position="234"/>
        <end position="357"/>
    </location>
</feature>
<dbReference type="InterPro" id="IPR006665">
    <property type="entry name" value="OmpA-like"/>
</dbReference>
<dbReference type="OrthoDB" id="9805566at2"/>
<name>M5Q2X0_DESAF</name>
<dbReference type="GO" id="GO:0016020">
    <property type="term" value="C:membrane"/>
    <property type="evidence" value="ECO:0007669"/>
    <property type="project" value="UniProtKB-UniRule"/>
</dbReference>
<keyword evidence="5" id="KW-0449">Lipoprotein</keyword>
<feature type="transmembrane region" description="Helical" evidence="3">
    <location>
        <begin position="55"/>
        <end position="76"/>
    </location>
</feature>
<dbReference type="SUPFAM" id="SSF103088">
    <property type="entry name" value="OmpA-like"/>
    <property type="match status" value="1"/>
</dbReference>
<keyword evidence="3" id="KW-1133">Transmembrane helix</keyword>
<evidence type="ECO:0000259" key="4">
    <source>
        <dbReference type="PROSITE" id="PS51123"/>
    </source>
</evidence>
<dbReference type="InterPro" id="IPR036737">
    <property type="entry name" value="OmpA-like_sf"/>
</dbReference>
<dbReference type="EMBL" id="AOSV01000013">
    <property type="protein sequence ID" value="EMG37768.1"/>
    <property type="molecule type" value="Genomic_DNA"/>
</dbReference>
<dbReference type="RefSeq" id="WP_005985529.1">
    <property type="nucleotide sequence ID" value="NZ_AOSV01000013.1"/>
</dbReference>
<comment type="caution">
    <text evidence="5">The sequence shown here is derived from an EMBL/GenBank/DDBJ whole genome shotgun (WGS) entry which is preliminary data.</text>
</comment>
<dbReference type="Proteomes" id="UP000011922">
    <property type="component" value="Unassembled WGS sequence"/>
</dbReference>
<dbReference type="Gene3D" id="3.30.1330.60">
    <property type="entry name" value="OmpA-like domain"/>
    <property type="match status" value="1"/>
</dbReference>
<evidence type="ECO:0000256" key="1">
    <source>
        <dbReference type="PROSITE-ProRule" id="PRU00473"/>
    </source>
</evidence>
<feature type="region of interest" description="Disordered" evidence="2">
    <location>
        <begin position="82"/>
        <end position="156"/>
    </location>
</feature>
<reference evidence="5 6" key="1">
    <citation type="journal article" date="2013" name="Genome Announc.">
        <title>Draft Genome Sequence for Desulfovibrio africanus Strain PCS.</title>
        <authorList>
            <person name="Brown S.D."/>
            <person name="Utturkar S.M."/>
            <person name="Arkin A.P."/>
            <person name="Deutschbauer A.M."/>
            <person name="Elias D.A."/>
            <person name="Hazen T.C."/>
            <person name="Chakraborty R."/>
        </authorList>
    </citation>
    <scope>NUCLEOTIDE SEQUENCE [LARGE SCALE GENOMIC DNA]</scope>
    <source>
        <strain evidence="5 6">PCS</strain>
    </source>
</reference>
<dbReference type="PROSITE" id="PS51123">
    <property type="entry name" value="OMPA_2"/>
    <property type="match status" value="1"/>
</dbReference>
<gene>
    <name evidence="5" type="ORF">PCS_01418</name>
</gene>
<protein>
    <submittedName>
        <fullName evidence="5">Outer membrane protein/peptidoglycan-associated lipoprotein</fullName>
    </submittedName>
</protein>
<accession>M5Q2X0</accession>
<keyword evidence="1 3" id="KW-0472">Membrane</keyword>
<evidence type="ECO:0000256" key="3">
    <source>
        <dbReference type="SAM" id="Phobius"/>
    </source>
</evidence>
<dbReference type="PATRIC" id="fig|1262666.3.peg.1436"/>
<evidence type="ECO:0000313" key="5">
    <source>
        <dbReference type="EMBL" id="EMG37768.1"/>
    </source>
</evidence>
<feature type="compositionally biased region" description="Polar residues" evidence="2">
    <location>
        <begin position="125"/>
        <end position="150"/>
    </location>
</feature>
<dbReference type="PANTHER" id="PTHR30329:SF21">
    <property type="entry name" value="LIPOPROTEIN YIAD-RELATED"/>
    <property type="match status" value="1"/>
</dbReference>
<dbReference type="Pfam" id="PF00691">
    <property type="entry name" value="OmpA"/>
    <property type="match status" value="1"/>
</dbReference>
<dbReference type="PANTHER" id="PTHR30329">
    <property type="entry name" value="STATOR ELEMENT OF FLAGELLAR MOTOR COMPLEX"/>
    <property type="match status" value="1"/>
</dbReference>
<dbReference type="InterPro" id="IPR050330">
    <property type="entry name" value="Bact_OuterMem_StrucFunc"/>
</dbReference>
<organism evidence="5 6">
    <name type="scientific">Desulfocurvibacter africanus PCS</name>
    <dbReference type="NCBI Taxonomy" id="1262666"/>
    <lineage>
        <taxon>Bacteria</taxon>
        <taxon>Pseudomonadati</taxon>
        <taxon>Thermodesulfobacteriota</taxon>
        <taxon>Desulfovibrionia</taxon>
        <taxon>Desulfovibrionales</taxon>
        <taxon>Desulfovibrionaceae</taxon>
        <taxon>Desulfocurvibacter</taxon>
    </lineage>
</organism>
<keyword evidence="3" id="KW-0812">Transmembrane</keyword>
<dbReference type="CDD" id="cd07185">
    <property type="entry name" value="OmpA_C-like"/>
    <property type="match status" value="1"/>
</dbReference>
<evidence type="ECO:0000313" key="6">
    <source>
        <dbReference type="Proteomes" id="UP000011922"/>
    </source>
</evidence>
<dbReference type="AlphaFoldDB" id="M5Q2X0"/>
<sequence>MSSRVRHVALLIFLRLEQTYVECYDTEVDSGLSVTQGPAHGDAPDARLEKWMNRILRMLSMANFIAAGVLFLLGSLQSEVPPETSAAGAGVAMESSQRAELDEQGGPSPAEAAERTEPQAISGAELTSSPSSTDQQIGRSGSMTESQAGNKTELEAESQLVTAQDREIETMSEPIGQRLEATASVMRLESANAPAPSRESPEVKTDGALSYAAPTVNQDSTDSTQTLTVQADPERLEESFIISEESYSPGAFLLSGDALRRIDLIAGRAAEGKYRIVVEGHADAVPVASSQRVNYSSNQELSFLRATVVADRLVASGIDRSRITVLGHGDSRPVASNLTPEGRALNRRVEVQLVPEHGPAMVKASTPASAEITGD</sequence>